<organism evidence="1 2">
    <name type="scientific">Artemia franciscana</name>
    <name type="common">Brine shrimp</name>
    <name type="synonym">Artemia sanfranciscana</name>
    <dbReference type="NCBI Taxonomy" id="6661"/>
    <lineage>
        <taxon>Eukaryota</taxon>
        <taxon>Metazoa</taxon>
        <taxon>Ecdysozoa</taxon>
        <taxon>Arthropoda</taxon>
        <taxon>Crustacea</taxon>
        <taxon>Branchiopoda</taxon>
        <taxon>Anostraca</taxon>
        <taxon>Artemiidae</taxon>
        <taxon>Artemia</taxon>
    </lineage>
</organism>
<dbReference type="PANTHER" id="PTHR46289">
    <property type="entry name" value="52 KDA REPRESSOR OF THE INHIBITOR OF THE PROTEIN KINASE-LIKE PROTEIN-RELATED"/>
    <property type="match status" value="1"/>
</dbReference>
<protein>
    <submittedName>
        <fullName evidence="1">Uncharacterized protein</fullName>
    </submittedName>
</protein>
<dbReference type="AlphaFoldDB" id="A0AA88HJE8"/>
<comment type="caution">
    <text evidence="1">The sequence shown here is derived from an EMBL/GenBank/DDBJ whole genome shotgun (WGS) entry which is preliminary data.</text>
</comment>
<dbReference type="PANTHER" id="PTHR46289:SF17">
    <property type="entry name" value="HAT C-TERMINAL DIMERISATION DOMAIN-CONTAINING PROTEIN"/>
    <property type="match status" value="1"/>
</dbReference>
<evidence type="ECO:0000313" key="2">
    <source>
        <dbReference type="Proteomes" id="UP001187531"/>
    </source>
</evidence>
<dbReference type="EMBL" id="JAVRJZ010000020">
    <property type="protein sequence ID" value="KAK2706472.1"/>
    <property type="molecule type" value="Genomic_DNA"/>
</dbReference>
<dbReference type="Proteomes" id="UP001187531">
    <property type="component" value="Unassembled WGS sequence"/>
</dbReference>
<accession>A0AA88HJE8</accession>
<name>A0AA88HJE8_ARTSF</name>
<sequence>MSEHSALEENSNAETSAKASQMLDVIDQSQFVMCLHVVKEFICLKLPLCKTLQSVDCDLAAACRHVKTILSRTMTMRLDSVATFAPLFDEAQYLATTLGLKMTHPRIRGGRKSHLDDPDLTHYRTSLFIFF</sequence>
<gene>
    <name evidence="1" type="ORF">QYM36_016498</name>
</gene>
<evidence type="ECO:0000313" key="1">
    <source>
        <dbReference type="EMBL" id="KAK2706472.1"/>
    </source>
</evidence>
<reference evidence="1" key="1">
    <citation type="submission" date="2023-07" db="EMBL/GenBank/DDBJ databases">
        <title>Chromosome-level genome assembly of Artemia franciscana.</title>
        <authorList>
            <person name="Jo E."/>
        </authorList>
    </citation>
    <scope>NUCLEOTIDE SEQUENCE</scope>
    <source>
        <tissue evidence="1">Whole body</tissue>
    </source>
</reference>
<proteinExistence type="predicted"/>
<dbReference type="InterPro" id="IPR052958">
    <property type="entry name" value="IFN-induced_PKR_regulator"/>
</dbReference>
<keyword evidence="2" id="KW-1185">Reference proteome</keyword>